<comment type="similarity">
    <text evidence="7">Belongs to the KAE1 / TsaD family.</text>
</comment>
<keyword evidence="3 7" id="KW-0479">Metal-binding</keyword>
<dbReference type="RefSeq" id="WP_213362286.1">
    <property type="nucleotide sequence ID" value="NZ_BSFM01000001.1"/>
</dbReference>
<feature type="binding site" evidence="7">
    <location>
        <position position="122"/>
    </location>
    <ligand>
        <name>Fe cation</name>
        <dbReference type="ChEBI" id="CHEBI:24875"/>
    </ligand>
</feature>
<keyword evidence="2 7" id="KW-0819">tRNA processing</keyword>
<feature type="binding site" evidence="7">
    <location>
        <begin position="140"/>
        <end position="144"/>
    </location>
    <ligand>
        <name>substrate</name>
    </ligand>
</feature>
<dbReference type="Pfam" id="PF00814">
    <property type="entry name" value="TsaD"/>
    <property type="match status" value="1"/>
</dbReference>
<feature type="binding site" evidence="7">
    <location>
        <position position="312"/>
    </location>
    <ligand>
        <name>Fe cation</name>
        <dbReference type="ChEBI" id="CHEBI:24875"/>
    </ligand>
</feature>
<keyword evidence="5 7" id="KW-0012">Acyltransferase</keyword>
<evidence type="ECO:0000256" key="7">
    <source>
        <dbReference type="HAMAP-Rule" id="MF_01445"/>
    </source>
</evidence>
<evidence type="ECO:0000256" key="4">
    <source>
        <dbReference type="ARBA" id="ARBA00023004"/>
    </source>
</evidence>
<comment type="caution">
    <text evidence="9">The sequence shown here is derived from an EMBL/GenBank/DDBJ whole genome shotgun (WGS) entry which is preliminary data.</text>
</comment>
<accession>A0A9W6N929</accession>
<protein>
    <recommendedName>
        <fullName evidence="7">tRNA N6-adenosine threonylcarbamoyltransferase</fullName>
        <ecNumber evidence="7">2.3.1.234</ecNumber>
    </recommendedName>
    <alternativeName>
        <fullName evidence="7">N6-L-threonylcarbamoyladenine synthase</fullName>
        <shortName evidence="7">t(6)A synthase</shortName>
    </alternativeName>
    <alternativeName>
        <fullName evidence="7">t(6)A37 threonylcarbamoyladenosine biosynthesis protein TsaD</fullName>
    </alternativeName>
    <alternativeName>
        <fullName evidence="7">tRNA threonylcarbamoyladenosine biosynthesis protein TsaD</fullName>
    </alternativeName>
</protein>
<dbReference type="GO" id="GO:0061711">
    <property type="term" value="F:tRNA N(6)-L-threonylcarbamoyladenine synthase activity"/>
    <property type="evidence" value="ECO:0007669"/>
    <property type="project" value="UniProtKB-EC"/>
</dbReference>
<feature type="binding site" evidence="7">
    <location>
        <position position="190"/>
    </location>
    <ligand>
        <name>substrate</name>
    </ligand>
</feature>
<dbReference type="AlphaFoldDB" id="A0A9W6N929"/>
<name>A0A9W6N929_9HYPH</name>
<evidence type="ECO:0000313" key="9">
    <source>
        <dbReference type="EMBL" id="GLK82032.1"/>
    </source>
</evidence>
<dbReference type="InterPro" id="IPR017861">
    <property type="entry name" value="KAE1/TsaD"/>
</dbReference>
<feature type="binding site" evidence="7">
    <location>
        <position position="284"/>
    </location>
    <ligand>
        <name>substrate</name>
    </ligand>
</feature>
<dbReference type="InterPro" id="IPR000905">
    <property type="entry name" value="Gcp-like_dom"/>
</dbReference>
<dbReference type="Proteomes" id="UP001143330">
    <property type="component" value="Unassembled WGS sequence"/>
</dbReference>
<dbReference type="Gene3D" id="3.30.420.40">
    <property type="match status" value="2"/>
</dbReference>
<feature type="binding site" evidence="7">
    <location>
        <position position="186"/>
    </location>
    <ligand>
        <name>substrate</name>
    </ligand>
</feature>
<feature type="binding site" evidence="7">
    <location>
        <position position="173"/>
    </location>
    <ligand>
        <name>substrate</name>
    </ligand>
</feature>
<evidence type="ECO:0000259" key="8">
    <source>
        <dbReference type="Pfam" id="PF00814"/>
    </source>
</evidence>
<dbReference type="FunFam" id="3.30.420.40:FF:000012">
    <property type="entry name" value="tRNA N6-adenosine threonylcarbamoyltransferase"/>
    <property type="match status" value="1"/>
</dbReference>
<feature type="binding site" evidence="7">
    <location>
        <position position="118"/>
    </location>
    <ligand>
        <name>Fe cation</name>
        <dbReference type="ChEBI" id="CHEBI:24875"/>
    </ligand>
</feature>
<gene>
    <name evidence="7 9" type="primary">tsaD</name>
    <name evidence="9" type="ORF">GCM10017653_01010</name>
</gene>
<evidence type="ECO:0000256" key="3">
    <source>
        <dbReference type="ARBA" id="ARBA00022723"/>
    </source>
</evidence>
<dbReference type="PANTHER" id="PTHR11735">
    <property type="entry name" value="TRNA N6-ADENOSINE THREONYLCARBAMOYLTRANSFERASE"/>
    <property type="match status" value="1"/>
</dbReference>
<organism evidence="9 10">
    <name type="scientific">Ancylobacter defluvii</name>
    <dbReference type="NCBI Taxonomy" id="1282440"/>
    <lineage>
        <taxon>Bacteria</taxon>
        <taxon>Pseudomonadati</taxon>
        <taxon>Pseudomonadota</taxon>
        <taxon>Alphaproteobacteria</taxon>
        <taxon>Hyphomicrobiales</taxon>
        <taxon>Xanthobacteraceae</taxon>
        <taxon>Ancylobacter</taxon>
    </lineage>
</organism>
<dbReference type="PANTHER" id="PTHR11735:SF6">
    <property type="entry name" value="TRNA N6-ADENOSINE THREONYLCARBAMOYLTRANSFERASE, MITOCHONDRIAL"/>
    <property type="match status" value="1"/>
</dbReference>
<dbReference type="GO" id="GO:0002949">
    <property type="term" value="P:tRNA threonylcarbamoyladenosine modification"/>
    <property type="evidence" value="ECO:0007669"/>
    <property type="project" value="UniProtKB-UniRule"/>
</dbReference>
<dbReference type="EMBL" id="BSFM01000001">
    <property type="protein sequence ID" value="GLK82032.1"/>
    <property type="molecule type" value="Genomic_DNA"/>
</dbReference>
<sequence length="360" mass="37242">MSDLLLLGIETTCDETAAAVVRRREDGSGSILSNIVLSQFDEHAAYGGVVPEIAARAHVEVLDDVIARALRAAGVTLADLNGIAAAAGPGLIGGVIVGLTTAKALALAARKPLVAVNHLEAHALTARLTDSVPFPYLLLLVSGGHTQLVCVTGVGRYEKLGGTIDDAIGEAFDKTGKMLGLPYPGGPAVERAALGGDPNRFALPRPLLGRPEPNFSLSGLKTAVRLEALRIAPLSDHDVEDLCAGFQAAIVDVVTDRVRYGLRAMRERGHAPSALVLAGGVGANQAVRRALHKVAADGGTRLAVPPPELCTDNGAMIAWAGAERLALGRRDGLEFSPRARWPLAEVDAAQPVPAATLPAA</sequence>
<proteinExistence type="inferred from homology"/>
<dbReference type="CDD" id="cd24133">
    <property type="entry name" value="ASKHA_NBD_TsaD_bac"/>
    <property type="match status" value="1"/>
</dbReference>
<dbReference type="EC" id="2.3.1.234" evidence="7"/>
<dbReference type="PRINTS" id="PR00789">
    <property type="entry name" value="OSIALOPTASE"/>
</dbReference>
<keyword evidence="1 7" id="KW-0808">Transferase</keyword>
<keyword evidence="4 7" id="KW-0408">Iron</keyword>
<dbReference type="NCBIfam" id="TIGR00329">
    <property type="entry name" value="gcp_kae1"/>
    <property type="match status" value="1"/>
</dbReference>
<reference evidence="9" key="1">
    <citation type="journal article" date="2014" name="Int. J. Syst. Evol. Microbiol.">
        <title>Complete genome sequence of Corynebacterium casei LMG S-19264T (=DSM 44701T), isolated from a smear-ripened cheese.</title>
        <authorList>
            <consortium name="US DOE Joint Genome Institute (JGI-PGF)"/>
            <person name="Walter F."/>
            <person name="Albersmeier A."/>
            <person name="Kalinowski J."/>
            <person name="Ruckert C."/>
        </authorList>
    </citation>
    <scope>NUCLEOTIDE SEQUENCE</scope>
    <source>
        <strain evidence="9">VKM B-2789</strain>
    </source>
</reference>
<keyword evidence="10" id="KW-1185">Reference proteome</keyword>
<evidence type="ECO:0000313" key="10">
    <source>
        <dbReference type="Proteomes" id="UP001143330"/>
    </source>
</evidence>
<comment type="function">
    <text evidence="7">Required for the formation of a threonylcarbamoyl group on adenosine at position 37 (t(6)A37) in tRNAs that read codons beginning with adenine. Is involved in the transfer of the threonylcarbamoyl moiety of threonylcarbamoyl-AMP (TC-AMP) to the N6 group of A37, together with TsaE and TsaB. TsaD likely plays a direct catalytic role in this reaction.</text>
</comment>
<comment type="catalytic activity">
    <reaction evidence="6 7">
        <text>L-threonylcarbamoyladenylate + adenosine(37) in tRNA = N(6)-L-threonylcarbamoyladenosine(37) in tRNA + AMP + H(+)</text>
        <dbReference type="Rhea" id="RHEA:37059"/>
        <dbReference type="Rhea" id="RHEA-COMP:10162"/>
        <dbReference type="Rhea" id="RHEA-COMP:10163"/>
        <dbReference type="ChEBI" id="CHEBI:15378"/>
        <dbReference type="ChEBI" id="CHEBI:73682"/>
        <dbReference type="ChEBI" id="CHEBI:74411"/>
        <dbReference type="ChEBI" id="CHEBI:74418"/>
        <dbReference type="ChEBI" id="CHEBI:456215"/>
        <dbReference type="EC" id="2.3.1.234"/>
    </reaction>
</comment>
<keyword evidence="7" id="KW-0963">Cytoplasm</keyword>
<evidence type="ECO:0000256" key="6">
    <source>
        <dbReference type="ARBA" id="ARBA00048117"/>
    </source>
</evidence>
<dbReference type="GO" id="GO:0005506">
    <property type="term" value="F:iron ion binding"/>
    <property type="evidence" value="ECO:0007669"/>
    <property type="project" value="UniProtKB-UniRule"/>
</dbReference>
<dbReference type="HAMAP" id="MF_01445">
    <property type="entry name" value="TsaD"/>
    <property type="match status" value="1"/>
</dbReference>
<comment type="subcellular location">
    <subcellularLocation>
        <location evidence="7">Cytoplasm</location>
    </subcellularLocation>
</comment>
<dbReference type="InterPro" id="IPR022450">
    <property type="entry name" value="TsaD"/>
</dbReference>
<dbReference type="NCBIfam" id="TIGR03723">
    <property type="entry name" value="T6A_TsaD_YgjD"/>
    <property type="match status" value="1"/>
</dbReference>
<evidence type="ECO:0000256" key="1">
    <source>
        <dbReference type="ARBA" id="ARBA00022679"/>
    </source>
</evidence>
<dbReference type="SUPFAM" id="SSF53067">
    <property type="entry name" value="Actin-like ATPase domain"/>
    <property type="match status" value="2"/>
</dbReference>
<evidence type="ECO:0000256" key="2">
    <source>
        <dbReference type="ARBA" id="ARBA00022694"/>
    </source>
</evidence>
<dbReference type="GO" id="GO:0005737">
    <property type="term" value="C:cytoplasm"/>
    <property type="evidence" value="ECO:0007669"/>
    <property type="project" value="UniProtKB-SubCell"/>
</dbReference>
<evidence type="ECO:0000256" key="5">
    <source>
        <dbReference type="ARBA" id="ARBA00023315"/>
    </source>
</evidence>
<feature type="domain" description="Gcp-like" evidence="8">
    <location>
        <begin position="31"/>
        <end position="319"/>
    </location>
</feature>
<dbReference type="InterPro" id="IPR043129">
    <property type="entry name" value="ATPase_NBD"/>
</dbReference>
<comment type="cofactor">
    <cofactor evidence="7">
        <name>Fe(2+)</name>
        <dbReference type="ChEBI" id="CHEBI:29033"/>
    </cofactor>
    <text evidence="7">Binds 1 Fe(2+) ion per subunit.</text>
</comment>
<reference evidence="9" key="2">
    <citation type="submission" date="2023-01" db="EMBL/GenBank/DDBJ databases">
        <authorList>
            <person name="Sun Q."/>
            <person name="Evtushenko L."/>
        </authorList>
    </citation>
    <scope>NUCLEOTIDE SEQUENCE</scope>
    <source>
        <strain evidence="9">VKM B-2789</strain>
    </source>
</reference>